<dbReference type="InterPro" id="IPR000845">
    <property type="entry name" value="Nucleoside_phosphorylase_d"/>
</dbReference>
<dbReference type="PANTHER" id="PTHR11904:SF9">
    <property type="entry name" value="PURINE NUCLEOSIDE PHOSPHORYLASE-RELATED"/>
    <property type="match status" value="1"/>
</dbReference>
<comment type="pathway">
    <text evidence="1 5">Purine metabolism; purine nucleoside salvage.</text>
</comment>
<keyword evidence="3 5" id="KW-0328">Glycosyltransferase</keyword>
<dbReference type="EMBL" id="LECT01000019">
    <property type="protein sequence ID" value="KLU05374.1"/>
    <property type="molecule type" value="Genomic_DNA"/>
</dbReference>
<feature type="binding site" evidence="6">
    <location>
        <begin position="96"/>
        <end position="98"/>
    </location>
    <ligand>
        <name>phosphate</name>
        <dbReference type="ChEBI" id="CHEBI:43474"/>
    </ligand>
</feature>
<feature type="binding site" evidence="6">
    <location>
        <position position="128"/>
    </location>
    <ligand>
        <name>phosphate</name>
        <dbReference type="ChEBI" id="CHEBI:43474"/>
    </ligand>
</feature>
<dbReference type="GO" id="GO:0005737">
    <property type="term" value="C:cytoplasm"/>
    <property type="evidence" value="ECO:0007669"/>
    <property type="project" value="TreeGrafter"/>
</dbReference>
<dbReference type="UniPathway" id="UPA00606"/>
<evidence type="ECO:0000259" key="7">
    <source>
        <dbReference type="Pfam" id="PF01048"/>
    </source>
</evidence>
<dbReference type="NCBIfam" id="NF006054">
    <property type="entry name" value="PRK08202.1"/>
    <property type="match status" value="1"/>
</dbReference>
<accession>A0A0J1EIN4</accession>
<dbReference type="Gene3D" id="3.40.50.1580">
    <property type="entry name" value="Nucleoside phosphorylase domain"/>
    <property type="match status" value="1"/>
</dbReference>
<proteinExistence type="inferred from homology"/>
<evidence type="ECO:0000256" key="6">
    <source>
        <dbReference type="PIRSR" id="PIRSR000477-2"/>
    </source>
</evidence>
<protein>
    <recommendedName>
        <fullName evidence="5">Purine nucleoside phosphorylase</fullName>
        <ecNumber evidence="5">2.4.2.1</ecNumber>
    </recommendedName>
    <alternativeName>
        <fullName evidence="5">Inosine-guanosine phosphorylase</fullName>
    </alternativeName>
</protein>
<dbReference type="OrthoDB" id="1523230at2"/>
<dbReference type="PATRIC" id="fig|595434.4.peg.2461"/>
<dbReference type="InterPro" id="IPR035994">
    <property type="entry name" value="Nucleoside_phosphorylase_sf"/>
</dbReference>
<name>A0A0J1EIN4_RHOIS</name>
<evidence type="ECO:0000256" key="3">
    <source>
        <dbReference type="ARBA" id="ARBA00022676"/>
    </source>
</evidence>
<feature type="binding site" evidence="6">
    <location>
        <position position="261"/>
    </location>
    <ligand>
        <name>a purine D-ribonucleoside</name>
        <dbReference type="ChEBI" id="CHEBI:142355"/>
    </ligand>
</feature>
<gene>
    <name evidence="8" type="ORF">RISK_002581</name>
</gene>
<comment type="caution">
    <text evidence="8">The sequence shown here is derived from an EMBL/GenBank/DDBJ whole genome shotgun (WGS) entry which is preliminary data.</text>
</comment>
<feature type="domain" description="Nucleoside phosphorylase" evidence="7">
    <location>
        <begin position="39"/>
        <end position="294"/>
    </location>
</feature>
<feature type="binding site" evidence="6">
    <location>
        <position position="45"/>
    </location>
    <ligand>
        <name>phosphate</name>
        <dbReference type="ChEBI" id="CHEBI:43474"/>
    </ligand>
</feature>
<dbReference type="EC" id="2.4.2.1" evidence="5"/>
<evidence type="ECO:0000256" key="4">
    <source>
        <dbReference type="ARBA" id="ARBA00022679"/>
    </source>
</evidence>
<keyword evidence="4 5" id="KW-0808">Transferase</keyword>
<dbReference type="NCBIfam" id="TIGR01697">
    <property type="entry name" value="PNPH-PUNA-XAPA"/>
    <property type="match status" value="1"/>
</dbReference>
<dbReference type="PIRSF" id="PIRSF000477">
    <property type="entry name" value="PurNPase"/>
    <property type="match status" value="1"/>
</dbReference>
<evidence type="ECO:0000313" key="9">
    <source>
        <dbReference type="Proteomes" id="UP000036367"/>
    </source>
</evidence>
<dbReference type="Proteomes" id="UP000036367">
    <property type="component" value="Unassembled WGS sequence"/>
</dbReference>
<dbReference type="SUPFAM" id="SSF53167">
    <property type="entry name" value="Purine and uridine phosphorylases"/>
    <property type="match status" value="1"/>
</dbReference>
<evidence type="ECO:0000256" key="2">
    <source>
        <dbReference type="ARBA" id="ARBA00006751"/>
    </source>
</evidence>
<dbReference type="GO" id="GO:0009116">
    <property type="term" value="P:nucleoside metabolic process"/>
    <property type="evidence" value="ECO:0007669"/>
    <property type="project" value="InterPro"/>
</dbReference>
<sequence length="299" mass="31146">MPANFNHSAVPHSPPDFSESLAALRAKSPVLTESSKPPLGVVLGSGLGGLADAIESPTVIPYGEIPGLAASTAAGHRGEFIVGHLASRPIIAMAGRLHVYEGHSLPDVTRPVALMAGIGISELVVSCAAGGLNPGFSVGDLVLLDEHSSWLDGKLGAPPTLFQAAECPAPEQASATGWFRRHLSTCDPQLDQIAHQTARKHGFRLRRGMYLAVSGPNYETRAECRMMRGLGADLVGMSTVPEILCASSAGVRTLGISVVTNLALPDAPVTADHADVLEVCERAANRLQQIVRAIATHGA</sequence>
<evidence type="ECO:0000256" key="5">
    <source>
        <dbReference type="PIRNR" id="PIRNR000477"/>
    </source>
</evidence>
<dbReference type="PANTHER" id="PTHR11904">
    <property type="entry name" value="METHYLTHIOADENOSINE/PURINE NUCLEOSIDE PHOSPHORYLASE"/>
    <property type="match status" value="1"/>
</dbReference>
<organism evidence="8 9">
    <name type="scientific">Rhodopirellula islandica</name>
    <dbReference type="NCBI Taxonomy" id="595434"/>
    <lineage>
        <taxon>Bacteria</taxon>
        <taxon>Pseudomonadati</taxon>
        <taxon>Planctomycetota</taxon>
        <taxon>Planctomycetia</taxon>
        <taxon>Pirellulales</taxon>
        <taxon>Pirellulaceae</taxon>
        <taxon>Rhodopirellula</taxon>
    </lineage>
</organism>
<keyword evidence="9" id="KW-1185">Reference proteome</keyword>
<feature type="binding site" evidence="6">
    <location>
        <position position="76"/>
    </location>
    <ligand>
        <name>phosphate</name>
        <dbReference type="ChEBI" id="CHEBI:43474"/>
    </ligand>
</feature>
<comment type="function">
    <text evidence="5">The purine nucleoside phosphorylases catalyze the phosphorolytic breakdown of the N-glycosidic bond in the beta-(deoxy)ribonucleoside molecules, with the formation of the corresponding free purine bases and pentose-1-phosphate.</text>
</comment>
<evidence type="ECO:0000256" key="1">
    <source>
        <dbReference type="ARBA" id="ARBA00005058"/>
    </source>
</evidence>
<dbReference type="InterPro" id="IPR011268">
    <property type="entry name" value="Purine_phosphorylase"/>
</dbReference>
<evidence type="ECO:0000313" key="8">
    <source>
        <dbReference type="EMBL" id="KLU05374.1"/>
    </source>
</evidence>
<comment type="similarity">
    <text evidence="2 5">Belongs to the PNP/MTAP phosphorylase family.</text>
</comment>
<dbReference type="AlphaFoldDB" id="A0A0J1EIN4"/>
<dbReference type="RefSeq" id="WP_047814246.1">
    <property type="nucleotide sequence ID" value="NZ_LECT01000019.1"/>
</dbReference>
<dbReference type="CDD" id="cd09009">
    <property type="entry name" value="PNP-EcPNPII_like"/>
    <property type="match status" value="1"/>
</dbReference>
<dbReference type="Pfam" id="PF01048">
    <property type="entry name" value="PNP_UDP_1"/>
    <property type="match status" value="1"/>
</dbReference>
<feature type="binding site" evidence="6">
    <location>
        <position position="238"/>
    </location>
    <ligand>
        <name>phosphate</name>
        <dbReference type="ChEBI" id="CHEBI:43474"/>
    </ligand>
</feature>
<feature type="binding site" evidence="6">
    <location>
        <position position="219"/>
    </location>
    <ligand>
        <name>a purine D-ribonucleoside</name>
        <dbReference type="ChEBI" id="CHEBI:142355"/>
    </ligand>
</feature>
<dbReference type="STRING" id="595434.RISK_002581"/>
<dbReference type="GO" id="GO:0004731">
    <property type="term" value="F:purine-nucleoside phosphorylase activity"/>
    <property type="evidence" value="ECO:0007669"/>
    <property type="project" value="UniProtKB-EC"/>
</dbReference>
<reference evidence="8" key="1">
    <citation type="submission" date="2015-05" db="EMBL/GenBank/DDBJ databases">
        <title>Permanent draft genome of Rhodopirellula islandicus K833.</title>
        <authorList>
            <person name="Kizina J."/>
            <person name="Richter M."/>
            <person name="Glockner F.O."/>
            <person name="Harder J."/>
        </authorList>
    </citation>
    <scope>NUCLEOTIDE SEQUENCE [LARGE SCALE GENOMIC DNA]</scope>
    <source>
        <strain evidence="8">K833</strain>
    </source>
</reference>